<evidence type="ECO:0000256" key="6">
    <source>
        <dbReference type="ARBA" id="ARBA00023128"/>
    </source>
</evidence>
<feature type="coiled-coil region" evidence="14">
    <location>
        <begin position="147"/>
        <end position="248"/>
    </location>
</feature>
<dbReference type="Gene3D" id="6.10.280.120">
    <property type="entry name" value="Growth arrest and DNA-damage-inducible proteins-interacting protein 1"/>
    <property type="match status" value="1"/>
</dbReference>
<evidence type="ECO:0000256" key="1">
    <source>
        <dbReference type="ARBA" id="ARBA00004123"/>
    </source>
</evidence>
<evidence type="ECO:0000256" key="10">
    <source>
        <dbReference type="ARBA" id="ARBA00030700"/>
    </source>
</evidence>
<name>A0A1B6EWH5_9HEMI</name>
<dbReference type="InterPro" id="IPR018472">
    <property type="entry name" value="Ribosomal_mL64"/>
</dbReference>
<evidence type="ECO:0000256" key="12">
    <source>
        <dbReference type="ARBA" id="ARBA00035485"/>
    </source>
</evidence>
<keyword evidence="4" id="KW-0689">Ribosomal protein</keyword>
<evidence type="ECO:0000256" key="8">
    <source>
        <dbReference type="ARBA" id="ARBA00023274"/>
    </source>
</evidence>
<evidence type="ECO:0000256" key="4">
    <source>
        <dbReference type="ARBA" id="ARBA00022980"/>
    </source>
</evidence>
<proteinExistence type="inferred from homology"/>
<dbReference type="InterPro" id="IPR043035">
    <property type="entry name" value="Ribosomal_mL64_sf"/>
</dbReference>
<evidence type="ECO:0000256" key="11">
    <source>
        <dbReference type="ARBA" id="ARBA00035184"/>
    </source>
</evidence>
<dbReference type="GO" id="GO:0005739">
    <property type="term" value="C:mitochondrion"/>
    <property type="evidence" value="ECO:0007669"/>
    <property type="project" value="UniProtKB-SubCell"/>
</dbReference>
<evidence type="ECO:0000256" key="14">
    <source>
        <dbReference type="SAM" id="Coils"/>
    </source>
</evidence>
<accession>A0A1B6EWH5</accession>
<evidence type="ECO:0000256" key="2">
    <source>
        <dbReference type="ARBA" id="ARBA00004173"/>
    </source>
</evidence>
<comment type="function">
    <text evidence="13">Acts as a negative regulator of G1 to S cell cycle phase progression by inhibiting cyclin-dependent kinases. Inhibitory effects are additive with GADD45 proteins but also occur in the absence of GADD45 proteins. Acts as a repressor of the orphan nuclear receptor NR4A1 by inhibiting AB domain-mediated transcriptional activity. May be involved in the hormone-mediated regulation of NR4A1 transcriptional activity. May play a role in mitochondrial protein synthesis.</text>
</comment>
<organism evidence="15">
    <name type="scientific">Cuerna arida</name>
    <dbReference type="NCBI Taxonomy" id="1464854"/>
    <lineage>
        <taxon>Eukaryota</taxon>
        <taxon>Metazoa</taxon>
        <taxon>Ecdysozoa</taxon>
        <taxon>Arthropoda</taxon>
        <taxon>Hexapoda</taxon>
        <taxon>Insecta</taxon>
        <taxon>Pterygota</taxon>
        <taxon>Neoptera</taxon>
        <taxon>Paraneoptera</taxon>
        <taxon>Hemiptera</taxon>
        <taxon>Auchenorrhyncha</taxon>
        <taxon>Membracoidea</taxon>
        <taxon>Cicadellidae</taxon>
        <taxon>Cicadellinae</taxon>
        <taxon>Proconiini</taxon>
        <taxon>Cuerna</taxon>
    </lineage>
</organism>
<feature type="non-terminal residue" evidence="15">
    <location>
        <position position="1"/>
    </location>
</feature>
<dbReference type="GO" id="GO:0005634">
    <property type="term" value="C:nucleus"/>
    <property type="evidence" value="ECO:0007669"/>
    <property type="project" value="UniProtKB-SubCell"/>
</dbReference>
<comment type="subcellular location">
    <subcellularLocation>
        <location evidence="2">Mitochondrion</location>
    </subcellularLocation>
    <subcellularLocation>
        <location evidence="1">Nucleus</location>
    </subcellularLocation>
</comment>
<dbReference type="AlphaFoldDB" id="A0A1B6EWH5"/>
<evidence type="ECO:0000256" key="9">
    <source>
        <dbReference type="ARBA" id="ARBA00023306"/>
    </source>
</evidence>
<sequence>SQSVYFITMNTLAKRSLNALNPHEKSRLLLRLNVCVSKRNFEISTREEKLPEVQENESIQERELEIERIRDKSRLKPHHRNMLFNKLPYSQPMTESHLTVKYNRKMYGRYGSESGVNPGIMWPTKTDVALRKEYEKVAYPFTIQQLVIQAKTEIEQKELDNQKIHERVIANLAKLESWKKDLQEKIAKQEAVALAAKEKKDKLIEEVRRHFGFTVDPRDEKFKEMLAVKEKEQKKKDKQARLDERERKAIAKLMAKNEALLSSTNNADRNS</sequence>
<gene>
    <name evidence="15" type="ORF">g.19017</name>
</gene>
<comment type="similarity">
    <text evidence="3">Belongs to the mitochondrion-specific ribosomal protein mL64 family.</text>
</comment>
<dbReference type="GO" id="GO:1990904">
    <property type="term" value="C:ribonucleoprotein complex"/>
    <property type="evidence" value="ECO:0007669"/>
    <property type="project" value="UniProtKB-KW"/>
</dbReference>
<evidence type="ECO:0000256" key="3">
    <source>
        <dbReference type="ARBA" id="ARBA00005421"/>
    </source>
</evidence>
<dbReference type="Pfam" id="PF10147">
    <property type="entry name" value="CR6_interact"/>
    <property type="match status" value="1"/>
</dbReference>
<keyword evidence="6" id="KW-0496">Mitochondrion</keyword>
<reference evidence="15" key="1">
    <citation type="submission" date="2015-11" db="EMBL/GenBank/DDBJ databases">
        <title>De novo transcriptome assembly of four potential Pierce s Disease insect vectors from Arizona vineyards.</title>
        <authorList>
            <person name="Tassone E.E."/>
        </authorList>
    </citation>
    <scope>NUCLEOTIDE SEQUENCE</scope>
</reference>
<keyword evidence="7" id="KW-0539">Nucleus</keyword>
<protein>
    <recommendedName>
        <fullName evidence="11">Large ribosomal subunit protein mL64</fullName>
    </recommendedName>
    <alternativeName>
        <fullName evidence="10">39S ribosomal protein L59, mitochondrial</fullName>
    </alternativeName>
    <alternativeName>
        <fullName evidence="12">Growth arrest and DNA damage-inducible proteins-interacting protein 1</fullName>
    </alternativeName>
</protein>
<dbReference type="PANTHER" id="PTHR31761">
    <property type="entry name" value="GROWTH ARREST AND DNA DAMAGE-INDUCIBLE PROTEINS-INTERACTING PROTEIN 1 GADD45GIP1"/>
    <property type="match status" value="1"/>
</dbReference>
<dbReference type="GO" id="GO:0005840">
    <property type="term" value="C:ribosome"/>
    <property type="evidence" value="ECO:0007669"/>
    <property type="project" value="UniProtKB-KW"/>
</dbReference>
<evidence type="ECO:0000256" key="13">
    <source>
        <dbReference type="ARBA" id="ARBA00060144"/>
    </source>
</evidence>
<dbReference type="PANTHER" id="PTHR31761:SF1">
    <property type="entry name" value="LARGE RIBOSOMAL SUBUNIT PROTEIN ML64"/>
    <property type="match status" value="1"/>
</dbReference>
<evidence type="ECO:0000313" key="15">
    <source>
        <dbReference type="EMBL" id="JAS42335.1"/>
    </source>
</evidence>
<keyword evidence="9" id="KW-0131">Cell cycle</keyword>
<keyword evidence="8" id="KW-0687">Ribonucleoprotein</keyword>
<keyword evidence="5 14" id="KW-0175">Coiled coil</keyword>
<dbReference type="EMBL" id="GECZ01027434">
    <property type="protein sequence ID" value="JAS42335.1"/>
    <property type="molecule type" value="Transcribed_RNA"/>
</dbReference>
<evidence type="ECO:0000256" key="7">
    <source>
        <dbReference type="ARBA" id="ARBA00023242"/>
    </source>
</evidence>
<evidence type="ECO:0000256" key="5">
    <source>
        <dbReference type="ARBA" id="ARBA00023054"/>
    </source>
</evidence>